<comment type="caution">
    <text evidence="20">The sequence shown here is derived from an EMBL/GenBank/DDBJ whole genome shotgun (WGS) entry which is preliminary data.</text>
</comment>
<dbReference type="InterPro" id="IPR008915">
    <property type="entry name" value="Peptidase_M50"/>
</dbReference>
<comment type="cofactor">
    <cofactor evidence="14 16">
        <name>Zn(2+)</name>
        <dbReference type="ChEBI" id="CHEBI:29105"/>
    </cofactor>
    <text evidence="14 16">Binds 1 zinc ion per subunit.</text>
</comment>
<proteinExistence type="inferred from homology"/>
<dbReference type="EMBL" id="JEMA01000312">
    <property type="protein sequence ID" value="KYF71771.1"/>
    <property type="molecule type" value="Genomic_DNA"/>
</dbReference>
<dbReference type="SMART" id="SM00116">
    <property type="entry name" value="CBS"/>
    <property type="match status" value="2"/>
</dbReference>
<comment type="similarity">
    <text evidence="2 14">Belongs to the peptidase M50B family.</text>
</comment>
<dbReference type="RefSeq" id="WP_061606783.1">
    <property type="nucleotide sequence ID" value="NZ_JEMA01000312.1"/>
</dbReference>
<dbReference type="GO" id="GO:0008237">
    <property type="term" value="F:metallopeptidase activity"/>
    <property type="evidence" value="ECO:0007669"/>
    <property type="project" value="UniProtKB-UniRule"/>
</dbReference>
<dbReference type="Pfam" id="PF00571">
    <property type="entry name" value="CBS"/>
    <property type="match status" value="1"/>
</dbReference>
<evidence type="ECO:0000256" key="6">
    <source>
        <dbReference type="ARBA" id="ARBA00022723"/>
    </source>
</evidence>
<dbReference type="SUPFAM" id="SSF54631">
    <property type="entry name" value="CBS-domain pair"/>
    <property type="match status" value="1"/>
</dbReference>
<feature type="binding site" evidence="16">
    <location>
        <position position="165"/>
    </location>
    <ligand>
        <name>Zn(2+)</name>
        <dbReference type="ChEBI" id="CHEBI:29105"/>
        <note>catalytic</note>
    </ligand>
</feature>
<keyword evidence="11 14" id="KW-0482">Metalloprotease</keyword>
<dbReference type="CDD" id="cd02205">
    <property type="entry name" value="CBS_pair_SF"/>
    <property type="match status" value="1"/>
</dbReference>
<name>A0A150QUW8_SORCE</name>
<keyword evidence="9 14" id="KW-0862">Zinc</keyword>
<evidence type="ECO:0000256" key="7">
    <source>
        <dbReference type="ARBA" id="ARBA00022737"/>
    </source>
</evidence>
<dbReference type="PROSITE" id="PS51371">
    <property type="entry name" value="CBS"/>
    <property type="match status" value="1"/>
</dbReference>
<keyword evidence="6 14" id="KW-0479">Metal-binding</keyword>
<reference evidence="20 21" key="1">
    <citation type="submission" date="2014-02" db="EMBL/GenBank/DDBJ databases">
        <title>The small core and large imbalanced accessory genome model reveals a collaborative survival strategy of Sorangium cellulosum strains in nature.</title>
        <authorList>
            <person name="Han K."/>
            <person name="Peng R."/>
            <person name="Blom J."/>
            <person name="Li Y.-Z."/>
        </authorList>
    </citation>
    <scope>NUCLEOTIDE SEQUENCE [LARGE SCALE GENOMIC DNA]</scope>
    <source>
        <strain evidence="20 21">So0008-312</strain>
    </source>
</reference>
<evidence type="ECO:0000256" key="4">
    <source>
        <dbReference type="ARBA" id="ARBA00022670"/>
    </source>
</evidence>
<dbReference type="OrthoDB" id="9781963at2"/>
<keyword evidence="3 14" id="KW-1003">Cell membrane</keyword>
<evidence type="ECO:0000313" key="20">
    <source>
        <dbReference type="EMBL" id="KYF71771.1"/>
    </source>
</evidence>
<evidence type="ECO:0000256" key="15">
    <source>
        <dbReference type="PIRSR" id="PIRSR006404-1"/>
    </source>
</evidence>
<comment type="subcellular location">
    <subcellularLocation>
        <location evidence="1 14">Cell membrane</location>
        <topology evidence="1 14">Multi-pass membrane protein</topology>
    </subcellularLocation>
</comment>
<dbReference type="InterPro" id="IPR046342">
    <property type="entry name" value="CBS_dom_sf"/>
</dbReference>
<dbReference type="GO" id="GO:0005886">
    <property type="term" value="C:plasma membrane"/>
    <property type="evidence" value="ECO:0007669"/>
    <property type="project" value="UniProtKB-SubCell"/>
</dbReference>
<keyword evidence="10 14" id="KW-1133">Transmembrane helix</keyword>
<evidence type="ECO:0000256" key="16">
    <source>
        <dbReference type="PIRSR" id="PIRSR006404-2"/>
    </source>
</evidence>
<feature type="transmembrane region" description="Helical" evidence="14">
    <location>
        <begin position="98"/>
        <end position="122"/>
    </location>
</feature>
<feature type="transmembrane region" description="Helical" evidence="14">
    <location>
        <begin position="12"/>
        <end position="32"/>
    </location>
</feature>
<dbReference type="AlphaFoldDB" id="A0A150QUW8"/>
<evidence type="ECO:0000256" key="17">
    <source>
        <dbReference type="PROSITE-ProRule" id="PRU00703"/>
    </source>
</evidence>
<keyword evidence="8 14" id="KW-0378">Hydrolase</keyword>
<dbReference type="GO" id="GO:0046872">
    <property type="term" value="F:metal ion binding"/>
    <property type="evidence" value="ECO:0007669"/>
    <property type="project" value="UniProtKB-UniRule"/>
</dbReference>
<feature type="binding site" evidence="16">
    <location>
        <position position="58"/>
    </location>
    <ligand>
        <name>Zn(2+)</name>
        <dbReference type="ChEBI" id="CHEBI:29105"/>
        <note>catalytic</note>
    </ligand>
</feature>
<feature type="region of interest" description="Disordered" evidence="18">
    <location>
        <begin position="365"/>
        <end position="387"/>
    </location>
</feature>
<gene>
    <name evidence="20" type="ORF">BE15_31705</name>
</gene>
<protein>
    <recommendedName>
        <fullName evidence="14">Zinc metalloprotease</fullName>
    </recommendedName>
</protein>
<feature type="domain" description="CBS" evidence="19">
    <location>
        <begin position="305"/>
        <end position="363"/>
    </location>
</feature>
<accession>A0A150QUW8</accession>
<evidence type="ECO:0000313" key="21">
    <source>
        <dbReference type="Proteomes" id="UP000075260"/>
    </source>
</evidence>
<keyword evidence="13 14" id="KW-0472">Membrane</keyword>
<evidence type="ECO:0000259" key="19">
    <source>
        <dbReference type="PROSITE" id="PS51371"/>
    </source>
</evidence>
<dbReference type="Gene3D" id="3.10.580.10">
    <property type="entry name" value="CBS-domain"/>
    <property type="match status" value="1"/>
</dbReference>
<feature type="transmembrane region" description="Helical" evidence="14">
    <location>
        <begin position="196"/>
        <end position="219"/>
    </location>
</feature>
<evidence type="ECO:0000256" key="18">
    <source>
        <dbReference type="SAM" id="MobiDB-lite"/>
    </source>
</evidence>
<feature type="transmembrane region" description="Helical" evidence="14">
    <location>
        <begin position="142"/>
        <end position="162"/>
    </location>
</feature>
<evidence type="ECO:0000256" key="10">
    <source>
        <dbReference type="ARBA" id="ARBA00022989"/>
    </source>
</evidence>
<dbReference type="Proteomes" id="UP000075260">
    <property type="component" value="Unassembled WGS sequence"/>
</dbReference>
<keyword evidence="4 14" id="KW-0645">Protease</keyword>
<evidence type="ECO:0000256" key="12">
    <source>
        <dbReference type="ARBA" id="ARBA00023122"/>
    </source>
</evidence>
<evidence type="ECO:0000256" key="5">
    <source>
        <dbReference type="ARBA" id="ARBA00022692"/>
    </source>
</evidence>
<evidence type="ECO:0000256" key="1">
    <source>
        <dbReference type="ARBA" id="ARBA00004651"/>
    </source>
</evidence>
<feature type="transmembrane region" description="Helical" evidence="14">
    <location>
        <begin position="38"/>
        <end position="58"/>
    </location>
</feature>
<feature type="compositionally biased region" description="Low complexity" evidence="18">
    <location>
        <begin position="365"/>
        <end position="374"/>
    </location>
</feature>
<evidence type="ECO:0000256" key="13">
    <source>
        <dbReference type="ARBA" id="ARBA00023136"/>
    </source>
</evidence>
<keyword evidence="5 14" id="KW-0812">Transmembrane</keyword>
<dbReference type="InterPro" id="IPR000644">
    <property type="entry name" value="CBS_dom"/>
</dbReference>
<keyword evidence="12 17" id="KW-0129">CBS domain</keyword>
<feature type="binding site" evidence="16">
    <location>
        <position position="62"/>
    </location>
    <ligand>
        <name>Zn(2+)</name>
        <dbReference type="ChEBI" id="CHEBI:29105"/>
        <note>catalytic</note>
    </ligand>
</feature>
<evidence type="ECO:0000256" key="9">
    <source>
        <dbReference type="ARBA" id="ARBA00022833"/>
    </source>
</evidence>
<dbReference type="Pfam" id="PF02163">
    <property type="entry name" value="Peptidase_M50"/>
    <property type="match status" value="2"/>
</dbReference>
<evidence type="ECO:0000256" key="8">
    <source>
        <dbReference type="ARBA" id="ARBA00022801"/>
    </source>
</evidence>
<keyword evidence="7" id="KW-0677">Repeat</keyword>
<dbReference type="PIRSF" id="PIRSF006404">
    <property type="entry name" value="UCP006404_Pept_M50_CBS"/>
    <property type="match status" value="1"/>
</dbReference>
<sequence>MKWSFRVARVAGIDVNVHATFGLIVAFGALQWSGGHGARGALFGAALMLALFACVALHELGHSLVARRFGITVREILLLPIGGVAMLSGRPQKPLHELLIALAGPAVNVVLAALLLLASGLFGFLPAFTELGAASAPSLQTALLWLLGANVALALFNMIPALPLDGGRVLRAGLSMAVGPARATSAAAAIGQLIAVGLFAVALLSGHLVLAFIAVIVFLGASQERASERASSVLGGVPAGRAYNRRAIALSPCDRVHDAAEHILTTYQSDFAVLLEGEPIGVLTRADVVRALAEGAGSAYVAGIMRRDVVRVEADRSLDEVARLMSEKSTPVVAVYDGERYLGLIGHDDVAEALTLLQLLPASRRGGAASPAPRAHGREAAEGPPRP</sequence>
<evidence type="ECO:0000256" key="2">
    <source>
        <dbReference type="ARBA" id="ARBA00007931"/>
    </source>
</evidence>
<dbReference type="PANTHER" id="PTHR39188:SF3">
    <property type="entry name" value="STAGE IV SPORULATION PROTEIN FB"/>
    <property type="match status" value="1"/>
</dbReference>
<feature type="active site" evidence="15">
    <location>
        <position position="59"/>
    </location>
</feature>
<organism evidence="20 21">
    <name type="scientific">Sorangium cellulosum</name>
    <name type="common">Polyangium cellulosum</name>
    <dbReference type="NCBI Taxonomy" id="56"/>
    <lineage>
        <taxon>Bacteria</taxon>
        <taxon>Pseudomonadati</taxon>
        <taxon>Myxococcota</taxon>
        <taxon>Polyangia</taxon>
        <taxon>Polyangiales</taxon>
        <taxon>Polyangiaceae</taxon>
        <taxon>Sorangium</taxon>
    </lineage>
</organism>
<dbReference type="PANTHER" id="PTHR39188">
    <property type="entry name" value="MEMBRANE-ASSOCIATED ZINC METALLOPROTEASE M50B"/>
    <property type="match status" value="1"/>
</dbReference>
<dbReference type="GO" id="GO:0006508">
    <property type="term" value="P:proteolysis"/>
    <property type="evidence" value="ECO:0007669"/>
    <property type="project" value="UniProtKB-KW"/>
</dbReference>
<evidence type="ECO:0000256" key="3">
    <source>
        <dbReference type="ARBA" id="ARBA00022475"/>
    </source>
</evidence>
<dbReference type="InterPro" id="IPR016483">
    <property type="entry name" value="UCP006404_Pept_M50_CBS"/>
</dbReference>
<evidence type="ECO:0000256" key="14">
    <source>
        <dbReference type="PIRNR" id="PIRNR006404"/>
    </source>
</evidence>
<evidence type="ECO:0000256" key="11">
    <source>
        <dbReference type="ARBA" id="ARBA00023049"/>
    </source>
</evidence>